<evidence type="ECO:0000313" key="1">
    <source>
        <dbReference type="EMBL" id="KKN10372.1"/>
    </source>
</evidence>
<reference evidence="1" key="1">
    <citation type="journal article" date="2015" name="Nature">
        <title>Complex archaea that bridge the gap between prokaryotes and eukaryotes.</title>
        <authorList>
            <person name="Spang A."/>
            <person name="Saw J.H."/>
            <person name="Jorgensen S.L."/>
            <person name="Zaremba-Niedzwiedzka K."/>
            <person name="Martijn J."/>
            <person name="Lind A.E."/>
            <person name="van Eijk R."/>
            <person name="Schleper C."/>
            <person name="Guy L."/>
            <person name="Ettema T.J."/>
        </authorList>
    </citation>
    <scope>NUCLEOTIDE SEQUENCE</scope>
</reference>
<gene>
    <name evidence="1" type="ORF">LCGC14_1037330</name>
</gene>
<dbReference type="AlphaFoldDB" id="A0A0F9NEH0"/>
<dbReference type="EMBL" id="LAZR01004250">
    <property type="protein sequence ID" value="KKN10372.1"/>
    <property type="molecule type" value="Genomic_DNA"/>
</dbReference>
<name>A0A0F9NEH0_9ZZZZ</name>
<proteinExistence type="predicted"/>
<organism evidence="1">
    <name type="scientific">marine sediment metagenome</name>
    <dbReference type="NCBI Taxonomy" id="412755"/>
    <lineage>
        <taxon>unclassified sequences</taxon>
        <taxon>metagenomes</taxon>
        <taxon>ecological metagenomes</taxon>
    </lineage>
</organism>
<comment type="caution">
    <text evidence="1">The sequence shown here is derived from an EMBL/GenBank/DDBJ whole genome shotgun (WGS) entry which is preliminary data.</text>
</comment>
<accession>A0A0F9NEH0</accession>
<sequence length="54" mass="6553">MRFKSKESTIYTEVYRAIVPLLKDMKDAHIASRVGCSREYVWQVRKKYEDNKQR</sequence>
<protein>
    <submittedName>
        <fullName evidence="1">Uncharacterized protein</fullName>
    </submittedName>
</protein>